<feature type="coiled-coil region" evidence="1">
    <location>
        <begin position="56"/>
        <end position="139"/>
    </location>
</feature>
<reference evidence="2" key="1">
    <citation type="submission" date="2020-06" db="EMBL/GenBank/DDBJ databases">
        <title>Complete genome sequence of Candidatus Phytoplasma luffae NCHU2019.</title>
        <authorList>
            <person name="Cho S.-T."/>
            <person name="Tan C.-M."/>
            <person name="Li J.-R."/>
            <person name="Chien Y.-Y."/>
            <person name="Chiu Y.-C."/>
            <person name="Yang J.-Y."/>
            <person name="Kuo C.-H."/>
        </authorList>
    </citation>
    <scope>NUCLEOTIDE SEQUENCE</scope>
    <source>
        <strain evidence="2">NCHU2019</strain>
    </source>
</reference>
<proteinExistence type="predicted"/>
<protein>
    <submittedName>
        <fullName evidence="2">Uncharacterized protein</fullName>
    </submittedName>
</protein>
<sequence length="368" mass="43632">MHKKKKNKFLIILSFFLFLFLSLSFFIIFYEPKIILPKDNGMPKIINDIKNNISKIINLETEIEHKKTEIKTIQTEIEHKKTEIKTIQTEIEHKKTEIKNKQKDYSPLFALNQSLNSQKEKLENEKLEKEKQLKEFKSKIKSIKEYVEFDLTKILFIKSSNKLKEIQVKLTNFINEAEKESTKTFSLEEMNLKNLASDAKLVSYSIDFFLKLPELPKEEEIFFITRFKVIKYFIEKISGIPTLNPKEQQLKQLQFFPKVFSIVKLISKDFFHKTVDNVIQAELQSEKLKDEEKEKIKELCKSINYSTKSESTNIDLIEELKSEYLYIFQQKDGVRDVSYEAREGQIKTFRKNLILIWGVLLSNKNQIE</sequence>
<dbReference type="RefSeq" id="WP_210954634.1">
    <property type="nucleotide sequence ID" value="NZ_CP054393.1"/>
</dbReference>
<keyword evidence="3" id="KW-1185">Reference proteome</keyword>
<name>A0A975FLK0_LOWBP</name>
<evidence type="ECO:0000313" key="3">
    <source>
        <dbReference type="Proteomes" id="UP000672038"/>
    </source>
</evidence>
<evidence type="ECO:0000256" key="1">
    <source>
        <dbReference type="SAM" id="Coils"/>
    </source>
</evidence>
<dbReference type="EMBL" id="CP054393">
    <property type="protein sequence ID" value="QTX03211.1"/>
    <property type="molecule type" value="Genomic_DNA"/>
</dbReference>
<keyword evidence="1" id="KW-0175">Coiled coil</keyword>
<dbReference type="Proteomes" id="UP000672038">
    <property type="component" value="Chromosome"/>
</dbReference>
<organism evidence="2 3">
    <name type="scientific">Loofah witches'-broom phytoplasma</name>
    <dbReference type="NCBI Taxonomy" id="35773"/>
    <lineage>
        <taxon>Bacteria</taxon>
        <taxon>Bacillati</taxon>
        <taxon>Mycoplasmatota</taxon>
        <taxon>Mollicutes</taxon>
        <taxon>Acholeplasmatales</taxon>
        <taxon>Acholeplasmataceae</taxon>
        <taxon>Candidatus Phytoplasma</taxon>
        <taxon>16SrVIII (Loofah witches'-broom group)</taxon>
    </lineage>
</organism>
<dbReference type="AlphaFoldDB" id="A0A975FLK0"/>
<dbReference type="KEGG" id="pluf:LFWB_6500"/>
<accession>A0A975FLK0</accession>
<gene>
    <name evidence="2" type="ORF">LFWB_6500</name>
</gene>
<evidence type="ECO:0000313" key="2">
    <source>
        <dbReference type="EMBL" id="QTX03211.1"/>
    </source>
</evidence>